<name>A0A645HC84_9ZZZZ</name>
<sequence length="83" mass="9407">MQRCHFSDGVAEEFIRRTQRDITAADMRQRDAQHCRRRGRGKNFVPVAQHQHAVGRVGAKISGKQRHRFADSLAGAQRGGRVI</sequence>
<evidence type="ECO:0000313" key="1">
    <source>
        <dbReference type="EMBL" id="MPN35982.1"/>
    </source>
</evidence>
<comment type="caution">
    <text evidence="1">The sequence shown here is derived from an EMBL/GenBank/DDBJ whole genome shotgun (WGS) entry which is preliminary data.</text>
</comment>
<dbReference type="EMBL" id="VSSQ01089882">
    <property type="protein sequence ID" value="MPN35982.1"/>
    <property type="molecule type" value="Genomic_DNA"/>
</dbReference>
<dbReference type="AlphaFoldDB" id="A0A645HC84"/>
<protein>
    <submittedName>
        <fullName evidence="1">Uncharacterized protein</fullName>
    </submittedName>
</protein>
<organism evidence="1">
    <name type="scientific">bioreactor metagenome</name>
    <dbReference type="NCBI Taxonomy" id="1076179"/>
    <lineage>
        <taxon>unclassified sequences</taxon>
        <taxon>metagenomes</taxon>
        <taxon>ecological metagenomes</taxon>
    </lineage>
</organism>
<reference evidence="1" key="1">
    <citation type="submission" date="2019-08" db="EMBL/GenBank/DDBJ databases">
        <authorList>
            <person name="Kucharzyk K."/>
            <person name="Murdoch R.W."/>
            <person name="Higgins S."/>
            <person name="Loffler F."/>
        </authorList>
    </citation>
    <scope>NUCLEOTIDE SEQUENCE</scope>
</reference>
<accession>A0A645HC84</accession>
<proteinExistence type="predicted"/>
<gene>
    <name evidence="1" type="ORF">SDC9_183487</name>
</gene>